<feature type="compositionally biased region" description="Basic and acidic residues" evidence="1">
    <location>
        <begin position="506"/>
        <end position="524"/>
    </location>
</feature>
<name>A0AAD1U7S3_EUPCR</name>
<feature type="region of interest" description="Disordered" evidence="1">
    <location>
        <begin position="204"/>
        <end position="231"/>
    </location>
</feature>
<feature type="region of interest" description="Disordered" evidence="1">
    <location>
        <begin position="500"/>
        <end position="524"/>
    </location>
</feature>
<comment type="caution">
    <text evidence="2">The sequence shown here is derived from an EMBL/GenBank/DDBJ whole genome shotgun (WGS) entry which is preliminary data.</text>
</comment>
<gene>
    <name evidence="2" type="ORF">ECRASSUSDP1_LOCUS4864</name>
</gene>
<dbReference type="AlphaFoldDB" id="A0AAD1U7S3"/>
<accession>A0AAD1U7S3</accession>
<dbReference type="Pfam" id="PF00612">
    <property type="entry name" value="IQ"/>
    <property type="match status" value="1"/>
</dbReference>
<evidence type="ECO:0000256" key="1">
    <source>
        <dbReference type="SAM" id="MobiDB-lite"/>
    </source>
</evidence>
<dbReference type="EMBL" id="CAMPGE010004680">
    <property type="protein sequence ID" value="CAI2363528.1"/>
    <property type="molecule type" value="Genomic_DNA"/>
</dbReference>
<protein>
    <submittedName>
        <fullName evidence="2">Uncharacterized protein</fullName>
    </submittedName>
</protein>
<dbReference type="InterPro" id="IPR000048">
    <property type="entry name" value="IQ_motif_EF-hand-BS"/>
</dbReference>
<organism evidence="2 3">
    <name type="scientific">Euplotes crassus</name>
    <dbReference type="NCBI Taxonomy" id="5936"/>
    <lineage>
        <taxon>Eukaryota</taxon>
        <taxon>Sar</taxon>
        <taxon>Alveolata</taxon>
        <taxon>Ciliophora</taxon>
        <taxon>Intramacronucleata</taxon>
        <taxon>Spirotrichea</taxon>
        <taxon>Hypotrichia</taxon>
        <taxon>Euplotida</taxon>
        <taxon>Euplotidae</taxon>
        <taxon>Moneuplotes</taxon>
    </lineage>
</organism>
<proteinExistence type="predicted"/>
<dbReference type="Proteomes" id="UP001295684">
    <property type="component" value="Unassembled WGS sequence"/>
</dbReference>
<dbReference type="PROSITE" id="PS50096">
    <property type="entry name" value="IQ"/>
    <property type="match status" value="1"/>
</dbReference>
<reference evidence="2" key="1">
    <citation type="submission" date="2023-07" db="EMBL/GenBank/DDBJ databases">
        <authorList>
            <consortium name="AG Swart"/>
            <person name="Singh M."/>
            <person name="Singh A."/>
            <person name="Seah K."/>
            <person name="Emmerich C."/>
        </authorList>
    </citation>
    <scope>NUCLEOTIDE SEQUENCE</scope>
    <source>
        <strain evidence="2">DP1</strain>
    </source>
</reference>
<evidence type="ECO:0000313" key="2">
    <source>
        <dbReference type="EMBL" id="CAI2363528.1"/>
    </source>
</evidence>
<keyword evidence="3" id="KW-1185">Reference proteome</keyword>
<sequence length="570" mass="67134">MFPTLATSATSRNYRLGSNASGLKTARNLTRSKNTLKTGFTKTFYGLDFLKSSRNRSVKKLKSVKSVEKIHKHVIKRLKNSKLRIDKRMKRVIVRKKFKECAIKIQASWRRYKTQKYFKNWRRRYLSLVRFLQLKFRKRLRKKENALKLIIQFLKTCSQKSRQTRVDSTKTLFAKQALFIFNEKVKTKKPIFTTKRRIEKYGSGPYDLRNKYQKHNHSKEQRKFKPSILPPKHKIPEAKRLCENDSSSSSNSHLSDLNDVSIPSQISEVEPLEQFDIQDFIRQVRNKYRILNHQSIEERTAAEQEDPTVYPTYARLNELRRIREQNASKAVGPHSKDVLKANNDKFDQFLKKMIQENLEMSYPENYEGIYFKTHEEYVKFMKSKYTTKVDAIDLDAMYTKLGATYPRYYRKTSSNLIKSLGATTAEEKGFAKYKLAHKEQNYLDQEIDLYEYVVENRLKGAAKSAPEDMPTAFQKSEKERSITWKELTSLKQSVAHFLQTQANRPNGDRNYDTKDYNEPDPRTAYDLKQPKFYKEEPQSSRTLIKKLQMVTNVLRGITPENPTILSKIYS</sequence>
<dbReference type="SMART" id="SM00015">
    <property type="entry name" value="IQ"/>
    <property type="match status" value="1"/>
</dbReference>
<evidence type="ECO:0000313" key="3">
    <source>
        <dbReference type="Proteomes" id="UP001295684"/>
    </source>
</evidence>